<dbReference type="AlphaFoldDB" id="A0AAW2FA59"/>
<protein>
    <submittedName>
        <fullName evidence="1">Uncharacterized protein</fullName>
    </submittedName>
</protein>
<keyword evidence="2" id="KW-1185">Reference proteome</keyword>
<gene>
    <name evidence="1" type="ORF">PUN28_012962</name>
</gene>
<comment type="caution">
    <text evidence="1">The sequence shown here is derived from an EMBL/GenBank/DDBJ whole genome shotgun (WGS) entry which is preliminary data.</text>
</comment>
<evidence type="ECO:0000313" key="2">
    <source>
        <dbReference type="Proteomes" id="UP001430953"/>
    </source>
</evidence>
<name>A0AAW2FA59_9HYME</name>
<organism evidence="1 2">
    <name type="scientific">Cardiocondyla obscurior</name>
    <dbReference type="NCBI Taxonomy" id="286306"/>
    <lineage>
        <taxon>Eukaryota</taxon>
        <taxon>Metazoa</taxon>
        <taxon>Ecdysozoa</taxon>
        <taxon>Arthropoda</taxon>
        <taxon>Hexapoda</taxon>
        <taxon>Insecta</taxon>
        <taxon>Pterygota</taxon>
        <taxon>Neoptera</taxon>
        <taxon>Endopterygota</taxon>
        <taxon>Hymenoptera</taxon>
        <taxon>Apocrita</taxon>
        <taxon>Aculeata</taxon>
        <taxon>Formicoidea</taxon>
        <taxon>Formicidae</taxon>
        <taxon>Myrmicinae</taxon>
        <taxon>Cardiocondyla</taxon>
    </lineage>
</organism>
<accession>A0AAW2FA59</accession>
<reference evidence="1 2" key="1">
    <citation type="submission" date="2023-03" db="EMBL/GenBank/DDBJ databases">
        <title>High recombination rates correlate with genetic variation in Cardiocondyla obscurior ants.</title>
        <authorList>
            <person name="Errbii M."/>
        </authorList>
    </citation>
    <scope>NUCLEOTIDE SEQUENCE [LARGE SCALE GENOMIC DNA]</scope>
    <source>
        <strain evidence="1">Alpha-2009</strain>
        <tissue evidence="1">Whole body</tissue>
    </source>
</reference>
<dbReference type="EMBL" id="JADYXP020000013">
    <property type="protein sequence ID" value="KAL0111419.1"/>
    <property type="molecule type" value="Genomic_DNA"/>
</dbReference>
<proteinExistence type="predicted"/>
<sequence length="74" mass="8325">MRPSARHSLHVYAHNDDGIECISRTHPRVISRPAASLPTCLALRDSTRPELTDINTTIGNLKIPRSELHSHYDI</sequence>
<dbReference type="Proteomes" id="UP001430953">
    <property type="component" value="Unassembled WGS sequence"/>
</dbReference>
<evidence type="ECO:0000313" key="1">
    <source>
        <dbReference type="EMBL" id="KAL0111419.1"/>
    </source>
</evidence>